<dbReference type="AlphaFoldDB" id="A0A1M2VGD1"/>
<comment type="caution">
    <text evidence="2">The sequence shown here is derived from an EMBL/GenBank/DDBJ whole genome shotgun (WGS) entry which is preliminary data.</text>
</comment>
<reference evidence="2 3" key="1">
    <citation type="submission" date="2016-10" db="EMBL/GenBank/DDBJ databases">
        <title>Genome sequence of the basidiomycete white-rot fungus Trametes pubescens.</title>
        <authorList>
            <person name="Makela M.R."/>
            <person name="Granchi Z."/>
            <person name="Peng M."/>
            <person name="De Vries R.P."/>
            <person name="Grigoriev I."/>
            <person name="Riley R."/>
            <person name="Hilden K."/>
        </authorList>
    </citation>
    <scope>NUCLEOTIDE SEQUENCE [LARGE SCALE GENOMIC DNA]</scope>
    <source>
        <strain evidence="2 3">FBCC735</strain>
    </source>
</reference>
<evidence type="ECO:0000313" key="3">
    <source>
        <dbReference type="Proteomes" id="UP000184267"/>
    </source>
</evidence>
<feature type="compositionally biased region" description="Polar residues" evidence="1">
    <location>
        <begin position="307"/>
        <end position="327"/>
    </location>
</feature>
<feature type="region of interest" description="Disordered" evidence="1">
    <location>
        <begin position="193"/>
        <end position="217"/>
    </location>
</feature>
<dbReference type="STRING" id="154538.A0A1M2VGD1"/>
<gene>
    <name evidence="2" type="ORF">TRAPUB_2509</name>
</gene>
<feature type="compositionally biased region" description="Basic and acidic residues" evidence="1">
    <location>
        <begin position="193"/>
        <end position="202"/>
    </location>
</feature>
<protein>
    <submittedName>
        <fullName evidence="2">Uncharacterized protein</fullName>
    </submittedName>
</protein>
<accession>A0A1M2VGD1</accession>
<evidence type="ECO:0000313" key="2">
    <source>
        <dbReference type="EMBL" id="OJT06651.1"/>
    </source>
</evidence>
<feature type="region of interest" description="Disordered" evidence="1">
    <location>
        <begin position="501"/>
        <end position="530"/>
    </location>
</feature>
<feature type="compositionally biased region" description="Polar residues" evidence="1">
    <location>
        <begin position="263"/>
        <end position="272"/>
    </location>
</feature>
<sequence>MPLPSQSKENLPPGDSDVDMTHDHSVSVDAAPPPSSSSPMPKSVLEKCRELLMPTIFQFAKRRDPALNEHVAKKRILARLSDDRCVEFVQLAKQMQEELKAQGSGGRSRDMSQSGTVSVLKRPLEDADNEAQPAPKLPRTDAPEEMNVGGGDVQTTRSMRPETPRRNHDHLASLSEGASSVANPAMGLCPEPHRAVSPRRSDTPMSVPATPSGSTPFTRYPNIQPAVVPSNVPHASGSGDPGLLITRSPVTSEPTFSAEASLRSATISHSATPPTPVQDFRSPPPAETLATFRSLSLNPSHHETDSPTHPSPATTKDPPTTVAQDANQDTDRDAMQEKEAAPIHPLEPKASTPVPALWSAVVGKTSAGVENVEFFVDNSAANAAQNWAQREQLFSLEDRHVQVRLLCLPAAAVSEVYQTLPQEASREDVVAALWDIETEWPPSGTLVIRTDADCVGNPWMPAPNSGPLDITAAIKPGTNKFDLIQLADMSSKLFVFHAAEPSEEERKDADFWKRSLRRIAPQSPRPQDRH</sequence>
<organism evidence="2 3">
    <name type="scientific">Trametes pubescens</name>
    <name type="common">White-rot fungus</name>
    <dbReference type="NCBI Taxonomy" id="154538"/>
    <lineage>
        <taxon>Eukaryota</taxon>
        <taxon>Fungi</taxon>
        <taxon>Dikarya</taxon>
        <taxon>Basidiomycota</taxon>
        <taxon>Agaricomycotina</taxon>
        <taxon>Agaricomycetes</taxon>
        <taxon>Polyporales</taxon>
        <taxon>Polyporaceae</taxon>
        <taxon>Trametes</taxon>
    </lineage>
</organism>
<feature type="region of interest" description="Disordered" evidence="1">
    <location>
        <begin position="99"/>
        <end position="169"/>
    </location>
</feature>
<feature type="compositionally biased region" description="Basic and acidic residues" evidence="1">
    <location>
        <begin position="329"/>
        <end position="341"/>
    </location>
</feature>
<feature type="region of interest" description="Disordered" evidence="1">
    <location>
        <begin position="1"/>
        <end position="45"/>
    </location>
</feature>
<proteinExistence type="predicted"/>
<feature type="compositionally biased region" description="Basic and acidic residues" evidence="1">
    <location>
        <begin position="159"/>
        <end position="169"/>
    </location>
</feature>
<dbReference type="Proteomes" id="UP000184267">
    <property type="component" value="Unassembled WGS sequence"/>
</dbReference>
<evidence type="ECO:0000256" key="1">
    <source>
        <dbReference type="SAM" id="MobiDB-lite"/>
    </source>
</evidence>
<dbReference type="EMBL" id="MNAD01001287">
    <property type="protein sequence ID" value="OJT06651.1"/>
    <property type="molecule type" value="Genomic_DNA"/>
</dbReference>
<keyword evidence="3" id="KW-1185">Reference proteome</keyword>
<feature type="region of interest" description="Disordered" evidence="1">
    <location>
        <begin position="247"/>
        <end position="350"/>
    </location>
</feature>
<feature type="compositionally biased region" description="Basic and acidic residues" evidence="1">
    <location>
        <begin position="504"/>
        <end position="513"/>
    </location>
</feature>
<dbReference type="OrthoDB" id="432299at2759"/>
<name>A0A1M2VGD1_TRAPU</name>
<dbReference type="OMA" id="CAINTWM"/>